<evidence type="ECO:0000313" key="3">
    <source>
        <dbReference type="EMBL" id="CAB3263138.1"/>
    </source>
</evidence>
<dbReference type="InterPro" id="IPR018289">
    <property type="entry name" value="MULE_transposase_dom"/>
</dbReference>
<dbReference type="PROSITE" id="PS50966">
    <property type="entry name" value="ZF_SWIM"/>
    <property type="match status" value="1"/>
</dbReference>
<dbReference type="EMBL" id="LR787276">
    <property type="protein sequence ID" value="CAB3263138.1"/>
    <property type="molecule type" value="mRNA"/>
</dbReference>
<protein>
    <submittedName>
        <fullName evidence="3">Uncharacterized protein LOC104265534</fullName>
    </submittedName>
</protein>
<dbReference type="InterPro" id="IPR007527">
    <property type="entry name" value="Znf_SWIM"/>
</dbReference>
<dbReference type="GO" id="GO:0008270">
    <property type="term" value="F:zinc ion binding"/>
    <property type="evidence" value="ECO:0007669"/>
    <property type="project" value="UniProtKB-KW"/>
</dbReference>
<name>A0A6F9DJH5_9ASCI</name>
<reference evidence="3" key="1">
    <citation type="submission" date="2020-04" db="EMBL/GenBank/DDBJ databases">
        <authorList>
            <person name="Neveu A P."/>
        </authorList>
    </citation>
    <scope>NUCLEOTIDE SEQUENCE</scope>
    <source>
        <tissue evidence="3">Whole embryo</tissue>
    </source>
</reference>
<evidence type="ECO:0000259" key="2">
    <source>
        <dbReference type="PROSITE" id="PS50966"/>
    </source>
</evidence>
<keyword evidence="1" id="KW-0862">Zinc</keyword>
<proteinExistence type="evidence at transcript level"/>
<feature type="domain" description="SWIM-type" evidence="2">
    <location>
        <begin position="524"/>
        <end position="555"/>
    </location>
</feature>
<organism evidence="3">
    <name type="scientific">Phallusia mammillata</name>
    <dbReference type="NCBI Taxonomy" id="59560"/>
    <lineage>
        <taxon>Eukaryota</taxon>
        <taxon>Metazoa</taxon>
        <taxon>Chordata</taxon>
        <taxon>Tunicata</taxon>
        <taxon>Ascidiacea</taxon>
        <taxon>Phlebobranchia</taxon>
        <taxon>Ascidiidae</taxon>
        <taxon>Phallusia</taxon>
    </lineage>
</organism>
<keyword evidence="1" id="KW-0479">Metal-binding</keyword>
<dbReference type="Pfam" id="PF10551">
    <property type="entry name" value="MULE"/>
    <property type="match status" value="1"/>
</dbReference>
<dbReference type="AlphaFoldDB" id="A0A6F9DJH5"/>
<evidence type="ECO:0000256" key="1">
    <source>
        <dbReference type="PROSITE-ProRule" id="PRU00325"/>
    </source>
</evidence>
<dbReference type="PANTHER" id="PTHR35385:SF2">
    <property type="entry name" value="PROTEIN B, PUTATIVE-RELATED"/>
    <property type="match status" value="1"/>
</dbReference>
<sequence length="755" mass="84983">METLRNIEELGALIITKGTEEMVFRLKIHSTEEWDKWLESFSEISNTSWNVYRTFPRPKRYVFRKTFKCHLNQYRQHETSANKSNTLCPVTMDVKIKLNTKSTKQSDKLVSTHPCIVSVTGNHNHLLQAAGNLGQLKISESTKQIFFLYFQQGLSPSQAMQTHETKLLVTDGISAVANNCLNPKSRSIYYLWDEWRKSNFGAFSGLNLFCAIQKYAKESEAKICLEQFEGSYVCAIVSPIMERIHKMMIQSSEIVFVDSTSNLDQTNASLTVLLCGSPIGALPLGAIISSGQDQRCFTKGLQLLKTMLGEFGFHYTCSPKVFMTDDCAAETNALHEVWPDSSQLLCIFHVLQAVWRWLFAVKNAIHKDLRPTFMKAFQKILYSQTEEDCLNAHSDLTNLCESRQCHLFLRYVDHWMAKKEKWCLAYRNGLLTRGQNTNNCCESTIRIIKDIVFNRCKAYNACQLLHFVTEVYSIYFVNRILNVILNRKKKITLESPPLDVDKISPTDTPTLFTVRSEKDDNVSYAVDVACGMCTCPVGVSGDMCKHQKSVILHGHLHSDQLYQGSASQKHMYASVALGQEHAPSVEFFGELASTSIQDHGSCSIAMEINPPSSSFNNTAGPSHQPVTACPDYTTGSISLFEECSELLKTKLSSDFHSKETYEALERYKNSISSARSVAQLRSALHSFGRNSIGNRNAGRKIKCQPTAIARRRLGISRTSAPLGKGRPPSQLIRKTKRPRHLTANINNNLPNATGH</sequence>
<dbReference type="PANTHER" id="PTHR35385">
    <property type="entry name" value="PROTEIN B, PUTATIVE-RELATED-RELATED"/>
    <property type="match status" value="1"/>
</dbReference>
<gene>
    <name evidence="3" type="primary">LOC104265534</name>
</gene>
<accession>A0A6F9DJH5</accession>
<keyword evidence="1" id="KW-0863">Zinc-finger</keyword>